<dbReference type="InterPro" id="IPR050134">
    <property type="entry name" value="NAD-dep_sirtuin_deacylases"/>
</dbReference>
<dbReference type="EC" id="2.3.1.286" evidence="4"/>
<protein>
    <recommendedName>
        <fullName evidence="4">NAD-dependent protein deacetylase</fullName>
        <ecNumber evidence="4">2.3.1.286</ecNumber>
    </recommendedName>
    <alternativeName>
        <fullName evidence="4">Regulatory protein SIR2 homolog</fullName>
    </alternativeName>
</protein>
<feature type="binding site" evidence="4">
    <location>
        <position position="34"/>
    </location>
    <ligand>
        <name>NAD(+)</name>
        <dbReference type="ChEBI" id="CHEBI:57540"/>
    </ligand>
</feature>
<feature type="binding site" evidence="4">
    <location>
        <position position="41"/>
    </location>
    <ligand>
        <name>NAD(+)</name>
        <dbReference type="ChEBI" id="CHEBI:57540"/>
    </ligand>
</feature>
<feature type="binding site" evidence="4">
    <location>
        <position position="129"/>
    </location>
    <ligand>
        <name>NAD(+)</name>
        <dbReference type="ChEBI" id="CHEBI:57540"/>
    </ligand>
</feature>
<evidence type="ECO:0000313" key="8">
    <source>
        <dbReference type="Proteomes" id="UP000253090"/>
    </source>
</evidence>
<dbReference type="InterPro" id="IPR003000">
    <property type="entry name" value="Sirtuin"/>
</dbReference>
<keyword evidence="4 5" id="KW-0862">Zinc</keyword>
<feature type="binding site" evidence="4">
    <location>
        <position position="114"/>
    </location>
    <ligand>
        <name>NAD(+)</name>
        <dbReference type="ChEBI" id="CHEBI:57540"/>
    </ligand>
</feature>
<dbReference type="AlphaFoldDB" id="A0A369BPC4"/>
<feature type="binding site" evidence="4">
    <location>
        <position position="223"/>
    </location>
    <ligand>
        <name>NAD(+)</name>
        <dbReference type="ChEBI" id="CHEBI:57540"/>
    </ligand>
</feature>
<dbReference type="GO" id="GO:0008270">
    <property type="term" value="F:zinc ion binding"/>
    <property type="evidence" value="ECO:0007669"/>
    <property type="project" value="UniProtKB-UniRule"/>
</dbReference>
<feature type="binding site" evidence="4">
    <location>
        <position position="111"/>
    </location>
    <ligand>
        <name>NAD(+)</name>
        <dbReference type="ChEBI" id="CHEBI:57540"/>
    </ligand>
</feature>
<feature type="binding site" evidence="4">
    <location>
        <position position="30"/>
    </location>
    <ligand>
        <name>NAD(+)</name>
        <dbReference type="ChEBI" id="CHEBI:57540"/>
    </ligand>
</feature>
<dbReference type="EMBL" id="QPJW01000001">
    <property type="protein sequence ID" value="RCX22488.1"/>
    <property type="molecule type" value="Genomic_DNA"/>
</dbReference>
<feature type="binding site" evidence="4">
    <location>
        <position position="200"/>
    </location>
    <ligand>
        <name>NAD(+)</name>
        <dbReference type="ChEBI" id="CHEBI:57540"/>
    </ligand>
</feature>
<feature type="binding site" evidence="4 5">
    <location>
        <position position="162"/>
    </location>
    <ligand>
        <name>Zn(2+)</name>
        <dbReference type="ChEBI" id="CHEBI:29105"/>
    </ligand>
</feature>
<feature type="binding site" evidence="4 5">
    <location>
        <position position="159"/>
    </location>
    <ligand>
        <name>Zn(2+)</name>
        <dbReference type="ChEBI" id="CHEBI:29105"/>
    </ligand>
</feature>
<comment type="catalytic activity">
    <reaction evidence="4">
        <text>N(6)-acetyl-L-lysyl-[protein] + NAD(+) + H2O = 2''-O-acetyl-ADP-D-ribose + nicotinamide + L-lysyl-[protein]</text>
        <dbReference type="Rhea" id="RHEA:43636"/>
        <dbReference type="Rhea" id="RHEA-COMP:9752"/>
        <dbReference type="Rhea" id="RHEA-COMP:10731"/>
        <dbReference type="ChEBI" id="CHEBI:15377"/>
        <dbReference type="ChEBI" id="CHEBI:17154"/>
        <dbReference type="ChEBI" id="CHEBI:29969"/>
        <dbReference type="ChEBI" id="CHEBI:57540"/>
        <dbReference type="ChEBI" id="CHEBI:61930"/>
        <dbReference type="ChEBI" id="CHEBI:83767"/>
        <dbReference type="EC" id="2.3.1.286"/>
    </reaction>
</comment>
<dbReference type="CDD" id="cd01407">
    <property type="entry name" value="SIR2-fam"/>
    <property type="match status" value="1"/>
</dbReference>
<comment type="similarity">
    <text evidence="4">Belongs to the sirtuin family. Class U subfamily.</text>
</comment>
<sequence length="259" mass="28590">MADVEMSIPQAKTLAEWMKESRNIVFFGGAGISTESGIPDFRSAAGIYQAEKDSPYAPEEILSRRFFNRHPEVFFDFYKSKMIHPEAKPNPAHLLLADLEKAGQLQAVVTQNIDGLHQMAGSRKVLELHGSIHRNYCMECRSFHTLDEVMNSQGVVPQCKACGGVVKPDVVLYGESLNEATIEDTVRAIAEADLLLIGGTSLTVQPAASLITYFRGSRTVLLNASSTAYDSRADLHIKEPIGRVMKETGDWLRRMESGS</sequence>
<dbReference type="RefSeq" id="WP_245954396.1">
    <property type="nucleotide sequence ID" value="NZ_QPJW01000001.1"/>
</dbReference>
<comment type="caution">
    <text evidence="4">Lacks conserved residue(s) required for the propagation of feature annotation.</text>
</comment>
<comment type="cofactor">
    <cofactor evidence="4">
        <name>Zn(2+)</name>
        <dbReference type="ChEBI" id="CHEBI:29105"/>
    </cofactor>
    <text evidence="4">Binds 1 zinc ion per subunit.</text>
</comment>
<feature type="binding site" evidence="4">
    <location>
        <position position="41"/>
    </location>
    <ligand>
        <name>nicotinamide</name>
        <dbReference type="ChEBI" id="CHEBI:17154"/>
    </ligand>
</feature>
<keyword evidence="8" id="KW-1185">Reference proteome</keyword>
<dbReference type="Pfam" id="PF02146">
    <property type="entry name" value="SIR2"/>
    <property type="match status" value="1"/>
</dbReference>
<dbReference type="Gene3D" id="3.40.50.1220">
    <property type="entry name" value="TPP-binding domain"/>
    <property type="match status" value="1"/>
</dbReference>
<evidence type="ECO:0000256" key="5">
    <source>
        <dbReference type="PROSITE-ProRule" id="PRU00236"/>
    </source>
</evidence>
<organism evidence="7 8">
    <name type="scientific">Fontibacillus phaseoli</name>
    <dbReference type="NCBI Taxonomy" id="1416533"/>
    <lineage>
        <taxon>Bacteria</taxon>
        <taxon>Bacillati</taxon>
        <taxon>Bacillota</taxon>
        <taxon>Bacilli</taxon>
        <taxon>Bacillales</taxon>
        <taxon>Paenibacillaceae</taxon>
        <taxon>Fontibacillus</taxon>
    </lineage>
</organism>
<feature type="binding site" evidence="4">
    <location>
        <position position="42"/>
    </location>
    <ligand>
        <name>NAD(+)</name>
        <dbReference type="ChEBI" id="CHEBI:57540"/>
    </ligand>
</feature>
<dbReference type="GO" id="GO:0017136">
    <property type="term" value="F:histone deacetylase activity, NAD-dependent"/>
    <property type="evidence" value="ECO:0007669"/>
    <property type="project" value="TreeGrafter"/>
</dbReference>
<dbReference type="InterPro" id="IPR028628">
    <property type="entry name" value="Sirtuin_class_U"/>
</dbReference>
<feature type="binding site" evidence="4">
    <location>
        <position position="113"/>
    </location>
    <ligand>
        <name>NAD(+)</name>
        <dbReference type="ChEBI" id="CHEBI:57540"/>
    </ligand>
</feature>
<dbReference type="InterPro" id="IPR026591">
    <property type="entry name" value="Sirtuin_cat_small_dom_sf"/>
</dbReference>
<dbReference type="NCBIfam" id="NF001753">
    <property type="entry name" value="PRK00481.1-3"/>
    <property type="match status" value="1"/>
</dbReference>
<feature type="binding site" evidence="4">
    <location>
        <position position="224"/>
    </location>
    <ligand>
        <name>NAD(+)</name>
        <dbReference type="ChEBI" id="CHEBI:57540"/>
    </ligand>
</feature>
<evidence type="ECO:0000256" key="2">
    <source>
        <dbReference type="ARBA" id="ARBA00022679"/>
    </source>
</evidence>
<feature type="binding site" evidence="4">
    <location>
        <position position="201"/>
    </location>
    <ligand>
        <name>NAD(+)</name>
        <dbReference type="ChEBI" id="CHEBI:57540"/>
    </ligand>
</feature>
<dbReference type="Proteomes" id="UP000253090">
    <property type="component" value="Unassembled WGS sequence"/>
</dbReference>
<reference evidence="7 8" key="1">
    <citation type="submission" date="2018-07" db="EMBL/GenBank/DDBJ databases">
        <title>Genomic Encyclopedia of Type Strains, Phase III (KMG-III): the genomes of soil and plant-associated and newly described type strains.</title>
        <authorList>
            <person name="Whitman W."/>
        </authorList>
    </citation>
    <scope>NUCLEOTIDE SEQUENCE [LARGE SCALE GENOMIC DNA]</scope>
    <source>
        <strain evidence="7 8">CECT 8333</strain>
    </source>
</reference>
<dbReference type="NCBIfam" id="NF001752">
    <property type="entry name" value="PRK00481.1-1"/>
    <property type="match status" value="1"/>
</dbReference>
<feature type="binding site" evidence="4 5">
    <location>
        <position position="140"/>
    </location>
    <ligand>
        <name>Zn(2+)</name>
        <dbReference type="ChEBI" id="CHEBI:29105"/>
    </ligand>
</feature>
<accession>A0A369BPC4</accession>
<dbReference type="HAMAP" id="MF_01968">
    <property type="entry name" value="Sirtuin_ClassU"/>
    <property type="match status" value="1"/>
</dbReference>
<dbReference type="PANTHER" id="PTHR11085:SF4">
    <property type="entry name" value="NAD-DEPENDENT PROTEIN DEACYLASE"/>
    <property type="match status" value="1"/>
</dbReference>
<keyword evidence="2 4" id="KW-0808">Transferase</keyword>
<evidence type="ECO:0000256" key="3">
    <source>
        <dbReference type="ARBA" id="ARBA00023027"/>
    </source>
</evidence>
<comment type="caution">
    <text evidence="7">The sequence shown here is derived from an EMBL/GenBank/DDBJ whole genome shotgun (WGS) entry which is preliminary data.</text>
</comment>
<gene>
    <name evidence="4" type="primary">cobB</name>
    <name evidence="7" type="ORF">DFP94_10168</name>
</gene>
<evidence type="ECO:0000259" key="6">
    <source>
        <dbReference type="PROSITE" id="PS50305"/>
    </source>
</evidence>
<dbReference type="SUPFAM" id="SSF52467">
    <property type="entry name" value="DHS-like NAD/FAD-binding domain"/>
    <property type="match status" value="1"/>
</dbReference>
<name>A0A369BPC4_9BACL</name>
<comment type="function">
    <text evidence="4">NAD-dependent protein deacetylase which modulates the activities of several enzymes which are inactive in their acetylated form.</text>
</comment>
<feature type="binding site" evidence="4">
    <location>
        <position position="241"/>
    </location>
    <ligand>
        <name>NAD(+)</name>
        <dbReference type="ChEBI" id="CHEBI:57540"/>
    </ligand>
</feature>
<feature type="binding site" evidence="4">
    <location>
        <position position="114"/>
    </location>
    <ligand>
        <name>nicotinamide</name>
        <dbReference type="ChEBI" id="CHEBI:17154"/>
    </ligand>
</feature>
<dbReference type="Gene3D" id="3.30.1600.10">
    <property type="entry name" value="SIR2/SIRT2 'Small Domain"/>
    <property type="match status" value="1"/>
</dbReference>
<dbReference type="GO" id="GO:0070403">
    <property type="term" value="F:NAD+ binding"/>
    <property type="evidence" value="ECO:0007669"/>
    <property type="project" value="UniProtKB-UniRule"/>
</dbReference>
<keyword evidence="1 4" id="KW-0963">Cytoplasm</keyword>
<feature type="binding site" evidence="4">
    <location>
        <position position="113"/>
    </location>
    <ligand>
        <name>nicotinamide</name>
        <dbReference type="ChEBI" id="CHEBI:17154"/>
    </ligand>
</feature>
<evidence type="ECO:0000256" key="4">
    <source>
        <dbReference type="HAMAP-Rule" id="MF_01968"/>
    </source>
</evidence>
<feature type="domain" description="Deacetylase sirtuin-type" evidence="6">
    <location>
        <begin position="1"/>
        <end position="258"/>
    </location>
</feature>
<proteinExistence type="inferred from homology"/>
<feature type="active site" description="Proton acceptor" evidence="4 5">
    <location>
        <position position="129"/>
    </location>
</feature>
<feature type="binding site" evidence="4 5">
    <location>
        <position position="137"/>
    </location>
    <ligand>
        <name>Zn(2+)</name>
        <dbReference type="ChEBI" id="CHEBI:29105"/>
    </ligand>
</feature>
<dbReference type="GO" id="GO:0005737">
    <property type="term" value="C:cytoplasm"/>
    <property type="evidence" value="ECO:0007669"/>
    <property type="project" value="UniProtKB-SubCell"/>
</dbReference>
<dbReference type="InterPro" id="IPR026590">
    <property type="entry name" value="Ssirtuin_cat_dom"/>
</dbReference>
<dbReference type="PANTHER" id="PTHR11085">
    <property type="entry name" value="NAD-DEPENDENT PROTEIN DEACYLASE SIRTUIN-5, MITOCHONDRIAL-RELATED"/>
    <property type="match status" value="1"/>
</dbReference>
<evidence type="ECO:0000256" key="1">
    <source>
        <dbReference type="ARBA" id="ARBA00022490"/>
    </source>
</evidence>
<comment type="subcellular location">
    <subcellularLocation>
        <location evidence="4">Cytoplasm</location>
    </subcellularLocation>
</comment>
<evidence type="ECO:0000313" key="7">
    <source>
        <dbReference type="EMBL" id="RCX22488.1"/>
    </source>
</evidence>
<keyword evidence="3 4" id="KW-0520">NAD</keyword>
<keyword evidence="4 5" id="KW-0479">Metal-binding</keyword>
<dbReference type="InterPro" id="IPR029035">
    <property type="entry name" value="DHS-like_NAD/FAD-binding_dom"/>
</dbReference>
<dbReference type="PROSITE" id="PS50305">
    <property type="entry name" value="SIRTUIN"/>
    <property type="match status" value="1"/>
</dbReference>